<dbReference type="PANTHER" id="PTHR30290:SF9">
    <property type="entry name" value="OLIGOPEPTIDE-BINDING PROTEIN APPA"/>
    <property type="match status" value="1"/>
</dbReference>
<name>A0ABD6BNG8_9EURY</name>
<dbReference type="InterPro" id="IPR000914">
    <property type="entry name" value="SBP_5_dom"/>
</dbReference>
<dbReference type="RefSeq" id="WP_267645851.1">
    <property type="nucleotide sequence ID" value="NZ_JANHGR010000001.1"/>
</dbReference>
<dbReference type="InterPro" id="IPR039424">
    <property type="entry name" value="SBP_5"/>
</dbReference>
<gene>
    <name evidence="6" type="ORF">ACFSAU_03545</name>
</gene>
<evidence type="ECO:0000313" key="6">
    <source>
        <dbReference type="EMBL" id="MFD1566556.1"/>
    </source>
</evidence>
<dbReference type="SUPFAM" id="SSF53850">
    <property type="entry name" value="Periplasmic binding protein-like II"/>
    <property type="match status" value="1"/>
</dbReference>
<evidence type="ECO:0000256" key="2">
    <source>
        <dbReference type="ARBA" id="ARBA00022448"/>
    </source>
</evidence>
<dbReference type="Gene3D" id="3.40.190.10">
    <property type="entry name" value="Periplasmic binding protein-like II"/>
    <property type="match status" value="1"/>
</dbReference>
<dbReference type="PANTHER" id="PTHR30290">
    <property type="entry name" value="PERIPLASMIC BINDING COMPONENT OF ABC TRANSPORTER"/>
    <property type="match status" value="1"/>
</dbReference>
<feature type="compositionally biased region" description="Basic and acidic residues" evidence="4">
    <location>
        <begin position="61"/>
        <end position="71"/>
    </location>
</feature>
<comment type="caution">
    <text evidence="6">The sequence shown here is derived from an EMBL/GenBank/DDBJ whole genome shotgun (WGS) entry which is preliminary data.</text>
</comment>
<dbReference type="InterPro" id="IPR006311">
    <property type="entry name" value="TAT_signal"/>
</dbReference>
<protein>
    <submittedName>
        <fullName evidence="6">ABC transporter substrate-binding protein</fullName>
    </submittedName>
</protein>
<dbReference type="Gene3D" id="3.90.76.10">
    <property type="entry name" value="Dipeptide-binding Protein, Domain 1"/>
    <property type="match status" value="1"/>
</dbReference>
<sequence length="552" mass="60280">MSDKDTPNVGRRKFLGFAGTAAATAMAGCGGGGGTDTDGEQNMDDTDTPTDSGGDGGDDTPTERPEPETRDGYLQRANRRAHDQSPWVFLNRQYSVYGKSADIEWEARADEFIDAYEISPATDSGDDVVINQSSMDSGLDPQDHRETPTDNIVLQAYEGLLDRDREGGIVNKLATDYSRIEDGLIRFQIRSNVSFHSGDNLTPEDVAYSINRIVDPDTGIASPQQDQLAGVTGAEVVDGERAVDVMSEGLNPIVFSLFASYGPIMNKSWVEANENSYVNQNIDGTGPFVLETYEQDVQVVFNRNDNYWREAAEISSLTVTASSEASTRVNSLLSDESDIIVNVPPQEVSRIENNDGTSISAVPSTRVIFNAMRYDVEPFDSAEFRQAVNYAIDLESIIENVLDTFGDPTAQPTLDGFFGYNGDLDPYPYDPDEAEALVEASGYAGVEVELHTPVGRYLNDVEIAQAVAGYLDDLPNVTASVNQRDFSALASEVTDGNLETNPHWYLLGWGNETFDASQTLIPLLTSDGNLTSWSDEEFDRLISEAQSLPSEQ</sequence>
<dbReference type="PROSITE" id="PS51257">
    <property type="entry name" value="PROKAR_LIPOPROTEIN"/>
    <property type="match status" value="1"/>
</dbReference>
<organism evidence="6 7">
    <name type="scientific">Halolamina litorea</name>
    <dbReference type="NCBI Taxonomy" id="1515593"/>
    <lineage>
        <taxon>Archaea</taxon>
        <taxon>Methanobacteriati</taxon>
        <taxon>Methanobacteriota</taxon>
        <taxon>Stenosarchaea group</taxon>
        <taxon>Halobacteria</taxon>
        <taxon>Halobacteriales</taxon>
        <taxon>Haloferacaceae</taxon>
    </lineage>
</organism>
<accession>A0ABD6BNG8</accession>
<feature type="region of interest" description="Disordered" evidence="4">
    <location>
        <begin position="25"/>
        <end position="71"/>
    </location>
</feature>
<dbReference type="Gene3D" id="3.10.105.10">
    <property type="entry name" value="Dipeptide-binding Protein, Domain 3"/>
    <property type="match status" value="1"/>
</dbReference>
<reference evidence="6 7" key="1">
    <citation type="journal article" date="2019" name="Int. J. Syst. Evol. Microbiol.">
        <title>The Global Catalogue of Microorganisms (GCM) 10K type strain sequencing project: providing services to taxonomists for standard genome sequencing and annotation.</title>
        <authorList>
            <consortium name="The Broad Institute Genomics Platform"/>
            <consortium name="The Broad Institute Genome Sequencing Center for Infectious Disease"/>
            <person name="Wu L."/>
            <person name="Ma J."/>
        </authorList>
    </citation>
    <scope>NUCLEOTIDE SEQUENCE [LARGE SCALE GENOMIC DNA]</scope>
    <source>
        <strain evidence="6 7">CGMCC 1.12859</strain>
    </source>
</reference>
<dbReference type="PROSITE" id="PS51318">
    <property type="entry name" value="TAT"/>
    <property type="match status" value="1"/>
</dbReference>
<evidence type="ECO:0000259" key="5">
    <source>
        <dbReference type="Pfam" id="PF00496"/>
    </source>
</evidence>
<evidence type="ECO:0000256" key="3">
    <source>
        <dbReference type="ARBA" id="ARBA00022729"/>
    </source>
</evidence>
<evidence type="ECO:0000256" key="1">
    <source>
        <dbReference type="ARBA" id="ARBA00005695"/>
    </source>
</evidence>
<proteinExistence type="inferred from homology"/>
<evidence type="ECO:0000256" key="4">
    <source>
        <dbReference type="SAM" id="MobiDB-lite"/>
    </source>
</evidence>
<keyword evidence="2" id="KW-0813">Transport</keyword>
<dbReference type="Proteomes" id="UP001597139">
    <property type="component" value="Unassembled WGS sequence"/>
</dbReference>
<comment type="similarity">
    <text evidence="1">Belongs to the bacterial solute-binding protein 5 family.</text>
</comment>
<keyword evidence="7" id="KW-1185">Reference proteome</keyword>
<dbReference type="EMBL" id="JBHUCZ010000001">
    <property type="protein sequence ID" value="MFD1566556.1"/>
    <property type="molecule type" value="Genomic_DNA"/>
</dbReference>
<evidence type="ECO:0000313" key="7">
    <source>
        <dbReference type="Proteomes" id="UP001597139"/>
    </source>
</evidence>
<feature type="domain" description="Solute-binding protein family 5" evidence="5">
    <location>
        <begin position="169"/>
        <end position="529"/>
    </location>
</feature>
<dbReference type="AlphaFoldDB" id="A0ABD6BNG8"/>
<dbReference type="Pfam" id="PF00496">
    <property type="entry name" value="SBP_bac_5"/>
    <property type="match status" value="1"/>
</dbReference>
<feature type="compositionally biased region" description="Acidic residues" evidence="4">
    <location>
        <begin position="37"/>
        <end position="48"/>
    </location>
</feature>
<keyword evidence="3" id="KW-0732">Signal</keyword>